<dbReference type="AlphaFoldDB" id="M2NL59"/>
<dbReference type="InterPro" id="IPR004331">
    <property type="entry name" value="SPX_dom"/>
</dbReference>
<dbReference type="RefSeq" id="XP_007672710.1">
    <property type="nucleotide sequence ID" value="XM_007674520.1"/>
</dbReference>
<dbReference type="STRING" id="717646.M2NL59"/>
<dbReference type="PANTHER" id="PTHR23327:SF51">
    <property type="entry name" value="TRANSCRIPTIONAL REGULATOR OF YEAST FORM ADHERENCE 3"/>
    <property type="match status" value="1"/>
</dbReference>
<dbReference type="KEGG" id="bcom:BAUCODRAFT_21852"/>
<evidence type="ECO:0000259" key="2">
    <source>
        <dbReference type="PROSITE" id="PS50089"/>
    </source>
</evidence>
<dbReference type="GeneID" id="19109822"/>
<evidence type="ECO:0000313" key="5">
    <source>
        <dbReference type="Proteomes" id="UP000011761"/>
    </source>
</evidence>
<dbReference type="Proteomes" id="UP000011761">
    <property type="component" value="Unassembled WGS sequence"/>
</dbReference>
<feature type="domain" description="RING-type" evidence="2">
    <location>
        <begin position="388"/>
        <end position="428"/>
    </location>
</feature>
<dbReference type="PROSITE" id="PS50089">
    <property type="entry name" value="ZF_RING_2"/>
    <property type="match status" value="1"/>
</dbReference>
<evidence type="ECO:0008006" key="6">
    <source>
        <dbReference type="Google" id="ProtNLM"/>
    </source>
</evidence>
<feature type="domain" description="SPX" evidence="3">
    <location>
        <begin position="1"/>
        <end position="337"/>
    </location>
</feature>
<dbReference type="PANTHER" id="PTHR23327">
    <property type="entry name" value="RING FINGER PROTEIN 127"/>
    <property type="match status" value="1"/>
</dbReference>
<dbReference type="PROSITE" id="PS51382">
    <property type="entry name" value="SPX"/>
    <property type="match status" value="1"/>
</dbReference>
<evidence type="ECO:0000256" key="1">
    <source>
        <dbReference type="PROSITE-ProRule" id="PRU00175"/>
    </source>
</evidence>
<evidence type="ECO:0000259" key="3">
    <source>
        <dbReference type="PROSITE" id="PS51382"/>
    </source>
</evidence>
<dbReference type="OrthoDB" id="5588846at2759"/>
<dbReference type="GO" id="GO:0008270">
    <property type="term" value="F:zinc ion binding"/>
    <property type="evidence" value="ECO:0007669"/>
    <property type="project" value="UniProtKB-KW"/>
</dbReference>
<dbReference type="InterPro" id="IPR001841">
    <property type="entry name" value="Znf_RING"/>
</dbReference>
<proteinExistence type="predicted"/>
<protein>
    <recommendedName>
        <fullName evidence="6">RING-type domain-containing protein</fullName>
    </recommendedName>
</protein>
<accession>M2NL59</accession>
<organism evidence="4 5">
    <name type="scientific">Baudoinia panamericana (strain UAMH 10762)</name>
    <name type="common">Angels' share fungus</name>
    <name type="synonym">Baudoinia compniacensis (strain UAMH 10762)</name>
    <dbReference type="NCBI Taxonomy" id="717646"/>
    <lineage>
        <taxon>Eukaryota</taxon>
        <taxon>Fungi</taxon>
        <taxon>Dikarya</taxon>
        <taxon>Ascomycota</taxon>
        <taxon>Pezizomycotina</taxon>
        <taxon>Dothideomycetes</taxon>
        <taxon>Dothideomycetidae</taxon>
        <taxon>Mycosphaerellales</taxon>
        <taxon>Teratosphaeriaceae</taxon>
        <taxon>Baudoinia</taxon>
    </lineage>
</organism>
<dbReference type="InterPro" id="IPR013083">
    <property type="entry name" value="Znf_RING/FYVE/PHD"/>
</dbReference>
<keyword evidence="5" id="KW-1185">Reference proteome</keyword>
<keyword evidence="1" id="KW-0479">Metal-binding</keyword>
<dbReference type="HOGENOM" id="CLU_017137_2_1_1"/>
<reference evidence="4 5" key="1">
    <citation type="journal article" date="2012" name="PLoS Pathog.">
        <title>Diverse lifestyles and strategies of plant pathogenesis encoded in the genomes of eighteen Dothideomycetes fungi.</title>
        <authorList>
            <person name="Ohm R.A."/>
            <person name="Feau N."/>
            <person name="Henrissat B."/>
            <person name="Schoch C.L."/>
            <person name="Horwitz B.A."/>
            <person name="Barry K.W."/>
            <person name="Condon B.J."/>
            <person name="Copeland A.C."/>
            <person name="Dhillon B."/>
            <person name="Glaser F."/>
            <person name="Hesse C.N."/>
            <person name="Kosti I."/>
            <person name="LaButti K."/>
            <person name="Lindquist E.A."/>
            <person name="Lucas S."/>
            <person name="Salamov A.A."/>
            <person name="Bradshaw R.E."/>
            <person name="Ciuffetti L."/>
            <person name="Hamelin R.C."/>
            <person name="Kema G.H.J."/>
            <person name="Lawrence C."/>
            <person name="Scott J.A."/>
            <person name="Spatafora J.W."/>
            <person name="Turgeon B.G."/>
            <person name="de Wit P.J.G.M."/>
            <person name="Zhong S."/>
            <person name="Goodwin S.B."/>
            <person name="Grigoriev I.V."/>
        </authorList>
    </citation>
    <scope>NUCLEOTIDE SEQUENCE [LARGE SCALE GENOMIC DNA]</scope>
    <source>
        <strain evidence="4 5">UAMH 10762</strain>
    </source>
</reference>
<dbReference type="eggNOG" id="KOG4159">
    <property type="taxonomic scope" value="Eukaryota"/>
</dbReference>
<dbReference type="OMA" id="CIRCLIV"/>
<dbReference type="EMBL" id="KB445551">
    <property type="protein sequence ID" value="EMD00210.1"/>
    <property type="molecule type" value="Genomic_DNA"/>
</dbReference>
<gene>
    <name evidence="4" type="ORF">BAUCODRAFT_21852</name>
</gene>
<dbReference type="SUPFAM" id="SSF57850">
    <property type="entry name" value="RING/U-box"/>
    <property type="match status" value="1"/>
</dbReference>
<keyword evidence="1" id="KW-0862">Zinc</keyword>
<evidence type="ECO:0000313" key="4">
    <source>
        <dbReference type="EMBL" id="EMD00210.1"/>
    </source>
</evidence>
<dbReference type="Gene3D" id="3.30.40.10">
    <property type="entry name" value="Zinc/RING finger domain, C3HC4 (zinc finger)"/>
    <property type="match status" value="1"/>
</dbReference>
<name>M2NL59_BAUPA</name>
<sequence length="484" mass="55385">MKFGHEYQKALANEGFPEQWRGSAIDYKYLKKCIKKVHHEMEDLGLDANTIHHLSEPLDDTMKARPIVRLDGFYSAAQPHLDTIVEEFTPQLRILVDAKTGTPLDATLTSETKQSLRKLARHERIFAGRQAHLGRHAVHEIHGNAHDSSDGRKSPLTTETSDAKWIEVPLSSARSFFDLLAPKLDQLEELREAETRKLEADVLNLGDAVEDVVEPVREGFEAKRDVSYRDLYFWREMFRLYVENPVFYSPTEQNRGGFTYADARKRLESYDQKLRATGLYAKLKTPQAKRAAKQFFDLNVDILKIMHFQEMNAQAMRKILKKFDKRTHLEGKLFLKTLQTKYPALLPPSNRSAVGGAAGFANSIARDMHAELSSKVLSIVPQLDDWNCPVCMDMAWRPVNLGCCQSHFCIRCVIKMQDDGMVRCPTCNAETVVMANGTNIDFEAMDFLEKYFPMEVKRRQRDNEKASLERQYGEAFTKPGCLVM</sequence>
<dbReference type="Pfam" id="PF03105">
    <property type="entry name" value="SPX"/>
    <property type="match status" value="1"/>
</dbReference>
<keyword evidence="1" id="KW-0863">Zinc-finger</keyword>